<keyword evidence="13" id="KW-0167">Capsid protein</keyword>
<evidence type="ECO:0000256" key="10">
    <source>
        <dbReference type="ARBA" id="ARBA00032598"/>
    </source>
</evidence>
<comment type="cofactor">
    <cofactor evidence="1">
        <name>Mg(2+)</name>
        <dbReference type="ChEBI" id="CHEBI:18420"/>
    </cofactor>
</comment>
<evidence type="ECO:0000256" key="5">
    <source>
        <dbReference type="ARBA" id="ARBA00022679"/>
    </source>
</evidence>
<protein>
    <recommendedName>
        <fullName evidence="4">Glucose-1-phosphate thymidylyltransferase</fullName>
        <ecNumber evidence="3">2.7.7.24</ecNumber>
    </recommendedName>
    <alternativeName>
        <fullName evidence="10">dTDP-glucose pyrophosphorylase</fullName>
    </alternativeName>
    <alternativeName>
        <fullName evidence="9">dTDP-glucose synthase</fullName>
    </alternativeName>
</protein>
<evidence type="ECO:0000313" key="13">
    <source>
        <dbReference type="EMBL" id="TVX87176.1"/>
    </source>
</evidence>
<dbReference type="PANTHER" id="PTHR43532">
    <property type="entry name" value="GLUCOSE-1-PHOSPHATE THYMIDYLYLTRANSFERASE"/>
    <property type="match status" value="1"/>
</dbReference>
<accession>A0A559IHN3</accession>
<feature type="domain" description="Nucleotidyl transferase" evidence="12">
    <location>
        <begin position="2"/>
        <end position="236"/>
    </location>
</feature>
<dbReference type="RefSeq" id="WP_144994007.1">
    <property type="nucleotide sequence ID" value="NZ_VNJK01000004.1"/>
</dbReference>
<evidence type="ECO:0000256" key="11">
    <source>
        <dbReference type="ARBA" id="ARBA00049336"/>
    </source>
</evidence>
<evidence type="ECO:0000256" key="2">
    <source>
        <dbReference type="ARBA" id="ARBA00010480"/>
    </source>
</evidence>
<dbReference type="GO" id="GO:0046872">
    <property type="term" value="F:metal ion binding"/>
    <property type="evidence" value="ECO:0007669"/>
    <property type="project" value="UniProtKB-KW"/>
</dbReference>
<comment type="catalytic activity">
    <reaction evidence="11">
        <text>dTTP + alpha-D-glucose 1-phosphate + H(+) = dTDP-alpha-D-glucose + diphosphate</text>
        <dbReference type="Rhea" id="RHEA:15225"/>
        <dbReference type="ChEBI" id="CHEBI:15378"/>
        <dbReference type="ChEBI" id="CHEBI:33019"/>
        <dbReference type="ChEBI" id="CHEBI:37568"/>
        <dbReference type="ChEBI" id="CHEBI:57477"/>
        <dbReference type="ChEBI" id="CHEBI:58601"/>
        <dbReference type="EC" id="2.7.7.24"/>
    </reaction>
</comment>
<gene>
    <name evidence="13" type="ORF">FPZ44_22065</name>
</gene>
<name>A0A559IHN3_9BACL</name>
<dbReference type="OrthoDB" id="9803871at2"/>
<dbReference type="PANTHER" id="PTHR43532:SF1">
    <property type="entry name" value="GLUCOSE-1-PHOSPHATE THYMIDYLYLTRANSFERASE 1"/>
    <property type="match status" value="1"/>
</dbReference>
<evidence type="ECO:0000259" key="12">
    <source>
        <dbReference type="Pfam" id="PF00483"/>
    </source>
</evidence>
<evidence type="ECO:0000256" key="1">
    <source>
        <dbReference type="ARBA" id="ARBA00001946"/>
    </source>
</evidence>
<keyword evidence="8" id="KW-0460">Magnesium</keyword>
<dbReference type="InterPro" id="IPR029044">
    <property type="entry name" value="Nucleotide-diphossugar_trans"/>
</dbReference>
<evidence type="ECO:0000256" key="8">
    <source>
        <dbReference type="ARBA" id="ARBA00022842"/>
    </source>
</evidence>
<evidence type="ECO:0000256" key="7">
    <source>
        <dbReference type="ARBA" id="ARBA00022723"/>
    </source>
</evidence>
<organism evidence="13 14">
    <name type="scientific">Paenibacillus agilis</name>
    <dbReference type="NCBI Taxonomy" id="3020863"/>
    <lineage>
        <taxon>Bacteria</taxon>
        <taxon>Bacillati</taxon>
        <taxon>Bacillota</taxon>
        <taxon>Bacilli</taxon>
        <taxon>Bacillales</taxon>
        <taxon>Paenibacillaceae</taxon>
        <taxon>Paenibacillus</taxon>
    </lineage>
</organism>
<reference evidence="13 14" key="1">
    <citation type="submission" date="2019-07" db="EMBL/GenBank/DDBJ databases">
        <authorList>
            <person name="Kim J."/>
        </authorList>
    </citation>
    <scope>NUCLEOTIDE SEQUENCE [LARGE SCALE GENOMIC DNA]</scope>
    <source>
        <strain evidence="13 14">N4</strain>
    </source>
</reference>
<evidence type="ECO:0000256" key="6">
    <source>
        <dbReference type="ARBA" id="ARBA00022695"/>
    </source>
</evidence>
<keyword evidence="14" id="KW-1185">Reference proteome</keyword>
<dbReference type="Pfam" id="PF00483">
    <property type="entry name" value="NTP_transferase"/>
    <property type="match status" value="1"/>
</dbReference>
<dbReference type="InterPro" id="IPR005907">
    <property type="entry name" value="G1P_thy_trans_s"/>
</dbReference>
<comment type="caution">
    <text evidence="13">The sequence shown here is derived from an EMBL/GenBank/DDBJ whole genome shotgun (WGS) entry which is preliminary data.</text>
</comment>
<evidence type="ECO:0000256" key="9">
    <source>
        <dbReference type="ARBA" id="ARBA00032492"/>
    </source>
</evidence>
<dbReference type="AlphaFoldDB" id="A0A559IHN3"/>
<evidence type="ECO:0000256" key="3">
    <source>
        <dbReference type="ARBA" id="ARBA00012461"/>
    </source>
</evidence>
<dbReference type="EC" id="2.7.7.24" evidence="3"/>
<evidence type="ECO:0000313" key="14">
    <source>
        <dbReference type="Proteomes" id="UP000318102"/>
    </source>
</evidence>
<proteinExistence type="inferred from homology"/>
<comment type="similarity">
    <text evidence="2">Belongs to the glucose-1-phosphate thymidylyltransferase family.</text>
</comment>
<dbReference type="EMBL" id="VNJK01000004">
    <property type="protein sequence ID" value="TVX87176.1"/>
    <property type="molecule type" value="Genomic_DNA"/>
</dbReference>
<sequence>MKGIILAGGTGSRLLPLTKMMNKHLIPIGKFPMIYYGIERLKEAGITELFIVIGSKSVPLYVDFIGSGQSLGVHVSFLIQEGAGGIAQALSLVEPFLAPNERFVVLLGDNLFHDSLKPYLQQFENQGDGEALVLLKKVKDAHRYGVPVLDEQEPERIIKIEEKPRKPKSSFCVTGIYMYDTAVFEHIRHISPSARGELEITDVNNAYASKGLLQYNILNGWWTDAGTYESLHAARIKLGRRGKR</sequence>
<keyword evidence="5" id="KW-0808">Transferase</keyword>
<dbReference type="Gene3D" id="3.90.550.10">
    <property type="entry name" value="Spore Coat Polysaccharide Biosynthesis Protein SpsA, Chain A"/>
    <property type="match status" value="1"/>
</dbReference>
<keyword evidence="13" id="KW-0946">Virion</keyword>
<keyword evidence="7" id="KW-0479">Metal-binding</keyword>
<dbReference type="SUPFAM" id="SSF53448">
    <property type="entry name" value="Nucleotide-diphospho-sugar transferases"/>
    <property type="match status" value="1"/>
</dbReference>
<dbReference type="GO" id="GO:0008879">
    <property type="term" value="F:glucose-1-phosphate thymidylyltransferase activity"/>
    <property type="evidence" value="ECO:0007669"/>
    <property type="project" value="UniProtKB-EC"/>
</dbReference>
<dbReference type="InterPro" id="IPR005835">
    <property type="entry name" value="NTP_transferase_dom"/>
</dbReference>
<evidence type="ECO:0000256" key="4">
    <source>
        <dbReference type="ARBA" id="ARBA00017654"/>
    </source>
</evidence>
<dbReference type="Proteomes" id="UP000318102">
    <property type="component" value="Unassembled WGS sequence"/>
</dbReference>
<keyword evidence="6" id="KW-0548">Nucleotidyltransferase</keyword>